<comment type="caution">
    <text evidence="3">The sequence shown here is derived from an EMBL/GenBank/DDBJ whole genome shotgun (WGS) entry which is preliminary data.</text>
</comment>
<protein>
    <submittedName>
        <fullName evidence="3">FMN-binding protein</fullName>
    </submittedName>
</protein>
<keyword evidence="4" id="KW-1185">Reference proteome</keyword>
<feature type="region of interest" description="Disordered" evidence="1">
    <location>
        <begin position="27"/>
        <end position="48"/>
    </location>
</feature>
<name>A0ABR7DAP9_9CLOT</name>
<evidence type="ECO:0000313" key="4">
    <source>
        <dbReference type="Proteomes" id="UP000596929"/>
    </source>
</evidence>
<evidence type="ECO:0000256" key="1">
    <source>
        <dbReference type="SAM" id="MobiDB-lite"/>
    </source>
</evidence>
<accession>A0ABR7DAP9</accession>
<sequence length="355" mass="37230">MKARKIMSLCLAAAVIIGMVGCGSTEKDSAQGGNDTQTEAPADKEKAPAEKVTLKIGQANFAAHGTKAFAVVTSVVKDGEIVLAYIDEFQYMDSATTTGVPNSEGMAENIVEGKVLGSKRDNNETYSKNMAEKSGATVEIATNFDAVEDFVKGKKISELEELVGKTPEEAVDAVTGATLVDTQGYIKAVLEAAKKAEATTGVEFSGNVEDLTLAQNYAAAHGTKSFAITSTLVNKDEVVLAYIDELQYMAADTTTGVANSDADLAANYVEGKMLGSKRDNAESYSKNMTEKAGSTVAIDANFDAIQEFVQGKKISELEELTGKTAEEVIDAVSGCTLADTTGYVTAVIEAAKAAK</sequence>
<feature type="signal peptide" evidence="2">
    <location>
        <begin position="1"/>
        <end position="22"/>
    </location>
</feature>
<reference evidence="3 4" key="1">
    <citation type="submission" date="2020-08" db="EMBL/GenBank/DDBJ databases">
        <title>Genome public.</title>
        <authorList>
            <person name="Liu C."/>
            <person name="Sun Q."/>
        </authorList>
    </citation>
    <scope>NUCLEOTIDE SEQUENCE [LARGE SCALE GENOMIC DNA]</scope>
    <source>
        <strain evidence="3 4">NSJ-6</strain>
    </source>
</reference>
<dbReference type="Proteomes" id="UP000596929">
    <property type="component" value="Unassembled WGS sequence"/>
</dbReference>
<dbReference type="PROSITE" id="PS51257">
    <property type="entry name" value="PROKAR_LIPOPROTEIN"/>
    <property type="match status" value="1"/>
</dbReference>
<proteinExistence type="predicted"/>
<organism evidence="3 4">
    <name type="scientific">Clostridium hominis</name>
    <dbReference type="NCBI Taxonomy" id="2763036"/>
    <lineage>
        <taxon>Bacteria</taxon>
        <taxon>Bacillati</taxon>
        <taxon>Bacillota</taxon>
        <taxon>Clostridia</taxon>
        <taxon>Eubacteriales</taxon>
        <taxon>Clostridiaceae</taxon>
        <taxon>Clostridium</taxon>
    </lineage>
</organism>
<dbReference type="Gene3D" id="3.90.1010.20">
    <property type="match status" value="2"/>
</dbReference>
<evidence type="ECO:0000256" key="2">
    <source>
        <dbReference type="SAM" id="SignalP"/>
    </source>
</evidence>
<feature type="chain" id="PRO_5046383150" evidence="2">
    <location>
        <begin position="23"/>
        <end position="355"/>
    </location>
</feature>
<dbReference type="RefSeq" id="WP_186859224.1">
    <property type="nucleotide sequence ID" value="NZ_JACOOO010000004.1"/>
</dbReference>
<keyword evidence="2" id="KW-0732">Signal</keyword>
<gene>
    <name evidence="3" type="ORF">H8S20_02595</name>
</gene>
<dbReference type="EMBL" id="JACOOO010000004">
    <property type="protein sequence ID" value="MBC5627773.1"/>
    <property type="molecule type" value="Genomic_DNA"/>
</dbReference>
<evidence type="ECO:0000313" key="3">
    <source>
        <dbReference type="EMBL" id="MBC5627773.1"/>
    </source>
</evidence>